<feature type="compositionally biased region" description="Polar residues" evidence="1">
    <location>
        <begin position="144"/>
        <end position="168"/>
    </location>
</feature>
<dbReference type="AlphaFoldDB" id="X1R309"/>
<evidence type="ECO:0000256" key="1">
    <source>
        <dbReference type="SAM" id="MobiDB-lite"/>
    </source>
</evidence>
<feature type="non-terminal residue" evidence="2">
    <location>
        <position position="1"/>
    </location>
</feature>
<evidence type="ECO:0000313" key="2">
    <source>
        <dbReference type="EMBL" id="GAI49964.1"/>
    </source>
</evidence>
<feature type="region of interest" description="Disordered" evidence="1">
    <location>
        <begin position="129"/>
        <end position="168"/>
    </location>
</feature>
<dbReference type="InterPro" id="IPR058094">
    <property type="entry name" value="Ig-like_OmpL47-like"/>
</dbReference>
<sequence length="168" mass="19006">DGSPGDNDWFKSNVVVTLTAEDDSSGVDYTMYKLDDDEWIEKKYTSPFTFIVPEDGNHTIEYYSVDKVGNEEDDKGPFDFRIDQTVPTIDLTWDGDNSKLVADVFDETSGVARVEFYVAGEYVGTATASPYEYEVKNPKKGDKGQQSPQQHHYNNTDQQDQQSLNHLP</sequence>
<dbReference type="Gene3D" id="3.30.1920.20">
    <property type="match status" value="1"/>
</dbReference>
<accession>X1R309</accession>
<name>X1R309_9ZZZZ</name>
<organism evidence="2">
    <name type="scientific">marine sediment metagenome</name>
    <dbReference type="NCBI Taxonomy" id="412755"/>
    <lineage>
        <taxon>unclassified sequences</taxon>
        <taxon>metagenomes</taxon>
        <taxon>ecological metagenomes</taxon>
    </lineage>
</organism>
<reference evidence="2" key="1">
    <citation type="journal article" date="2014" name="Front. Microbiol.">
        <title>High frequency of phylogenetically diverse reductive dehalogenase-homologous genes in deep subseafloor sedimentary metagenomes.</title>
        <authorList>
            <person name="Kawai M."/>
            <person name="Futagami T."/>
            <person name="Toyoda A."/>
            <person name="Takaki Y."/>
            <person name="Nishi S."/>
            <person name="Hori S."/>
            <person name="Arai W."/>
            <person name="Tsubouchi T."/>
            <person name="Morono Y."/>
            <person name="Uchiyama I."/>
            <person name="Ito T."/>
            <person name="Fujiyama A."/>
            <person name="Inagaki F."/>
            <person name="Takami H."/>
        </authorList>
    </citation>
    <scope>NUCLEOTIDE SEQUENCE</scope>
    <source>
        <strain evidence="2">Expedition CK06-06</strain>
    </source>
</reference>
<dbReference type="EMBL" id="BARV01036050">
    <property type="protein sequence ID" value="GAI49964.1"/>
    <property type="molecule type" value="Genomic_DNA"/>
</dbReference>
<comment type="caution">
    <text evidence="2">The sequence shown here is derived from an EMBL/GenBank/DDBJ whole genome shotgun (WGS) entry which is preliminary data.</text>
</comment>
<dbReference type="Pfam" id="PF17957">
    <property type="entry name" value="Big_7"/>
    <property type="match status" value="1"/>
</dbReference>
<dbReference type="Gene3D" id="2.60.40.10">
    <property type="entry name" value="Immunoglobulins"/>
    <property type="match status" value="1"/>
</dbReference>
<gene>
    <name evidence="2" type="ORF">S06H3_56091</name>
</gene>
<feature type="compositionally biased region" description="Basic and acidic residues" evidence="1">
    <location>
        <begin position="133"/>
        <end position="143"/>
    </location>
</feature>
<proteinExistence type="predicted"/>
<dbReference type="InterPro" id="IPR013783">
    <property type="entry name" value="Ig-like_fold"/>
</dbReference>
<dbReference type="NCBIfam" id="NF047446">
    <property type="entry name" value="barrel_OmpL47"/>
    <property type="match status" value="1"/>
</dbReference>
<evidence type="ECO:0008006" key="3">
    <source>
        <dbReference type="Google" id="ProtNLM"/>
    </source>
</evidence>
<protein>
    <recommendedName>
        <fullName evidence="3">Bacterial Ig-like domain-containing protein</fullName>
    </recommendedName>
</protein>